<dbReference type="InterPro" id="IPR001647">
    <property type="entry name" value="HTH_TetR"/>
</dbReference>
<dbReference type="AlphaFoldDB" id="A0A3E0DSV6"/>
<sequence length="194" mass="21764">MRKNAKFDRDQVVDKATNLYWEKGFHATSMRNLQDVIDMRPGSIYATFGSKEGLFKEALIRYTEQSLALLQACRRDAASPIEGLKRFIKKIVIDSQTNAPNGMCMLAKTVAELGDENAELLAQAKQSLQRLEGEFEVLIADAQAIQEVADTKSAHELARHIQIQISGLRVYAKTHGPEAPLDSLIDDLFLHYPF</sequence>
<organism evidence="7 8">
    <name type="scientific">Marinomonas pollencensis</name>
    <dbReference type="NCBI Taxonomy" id="491954"/>
    <lineage>
        <taxon>Bacteria</taxon>
        <taxon>Pseudomonadati</taxon>
        <taxon>Pseudomonadota</taxon>
        <taxon>Gammaproteobacteria</taxon>
        <taxon>Oceanospirillales</taxon>
        <taxon>Oceanospirillaceae</taxon>
        <taxon>Marinomonas</taxon>
    </lineage>
</organism>
<evidence type="ECO:0000313" key="7">
    <source>
        <dbReference type="EMBL" id="REG86639.1"/>
    </source>
</evidence>
<evidence type="ECO:0000259" key="6">
    <source>
        <dbReference type="PROSITE" id="PS50977"/>
    </source>
</evidence>
<dbReference type="InterPro" id="IPR009057">
    <property type="entry name" value="Homeodomain-like_sf"/>
</dbReference>
<dbReference type="PANTHER" id="PTHR47506:SF10">
    <property type="entry name" value="TRANSCRIPTIONAL REGULATORY PROTEIN"/>
    <property type="match status" value="1"/>
</dbReference>
<proteinExistence type="predicted"/>
<keyword evidence="8" id="KW-1185">Reference proteome</keyword>
<dbReference type="EMBL" id="QUNG01000001">
    <property type="protein sequence ID" value="REG86639.1"/>
    <property type="molecule type" value="Genomic_DNA"/>
</dbReference>
<dbReference type="OrthoDB" id="270177at2"/>
<feature type="DNA-binding region" description="H-T-H motif" evidence="4">
    <location>
        <begin position="29"/>
        <end position="48"/>
    </location>
</feature>
<name>A0A3E0DSV6_9GAMM</name>
<evidence type="ECO:0000313" key="8">
    <source>
        <dbReference type="Proteomes" id="UP000256542"/>
    </source>
</evidence>
<evidence type="ECO:0000256" key="2">
    <source>
        <dbReference type="ARBA" id="ARBA00023125"/>
    </source>
</evidence>
<dbReference type="Pfam" id="PF00440">
    <property type="entry name" value="TetR_N"/>
    <property type="match status" value="1"/>
</dbReference>
<evidence type="ECO:0000256" key="4">
    <source>
        <dbReference type="PROSITE-ProRule" id="PRU00335"/>
    </source>
</evidence>
<dbReference type="Gene3D" id="1.10.357.10">
    <property type="entry name" value="Tetracycline Repressor, domain 2"/>
    <property type="match status" value="1"/>
</dbReference>
<protein>
    <submittedName>
        <fullName evidence="7">TetR family transcriptional regulator</fullName>
    </submittedName>
</protein>
<dbReference type="Pfam" id="PF16925">
    <property type="entry name" value="TetR_C_13"/>
    <property type="match status" value="1"/>
</dbReference>
<dbReference type="GO" id="GO:0003677">
    <property type="term" value="F:DNA binding"/>
    <property type="evidence" value="ECO:0007669"/>
    <property type="project" value="UniProtKB-UniRule"/>
</dbReference>
<dbReference type="SUPFAM" id="SSF46689">
    <property type="entry name" value="Homeodomain-like"/>
    <property type="match status" value="1"/>
</dbReference>
<keyword evidence="3" id="KW-0804">Transcription</keyword>
<keyword evidence="1" id="KW-0805">Transcription regulation</keyword>
<dbReference type="InterPro" id="IPR036271">
    <property type="entry name" value="Tet_transcr_reg_TetR-rel_C_sf"/>
</dbReference>
<dbReference type="SUPFAM" id="SSF48498">
    <property type="entry name" value="Tetracyclin repressor-like, C-terminal domain"/>
    <property type="match status" value="1"/>
</dbReference>
<dbReference type="InterPro" id="IPR011075">
    <property type="entry name" value="TetR_C"/>
</dbReference>
<accession>A0A3E0DSV6</accession>
<evidence type="ECO:0000256" key="3">
    <source>
        <dbReference type="ARBA" id="ARBA00023163"/>
    </source>
</evidence>
<dbReference type="Gene3D" id="1.10.10.60">
    <property type="entry name" value="Homeodomain-like"/>
    <property type="match status" value="1"/>
</dbReference>
<keyword evidence="5" id="KW-0175">Coiled coil</keyword>
<dbReference type="PANTHER" id="PTHR47506">
    <property type="entry name" value="TRANSCRIPTIONAL REGULATORY PROTEIN"/>
    <property type="match status" value="1"/>
</dbReference>
<evidence type="ECO:0000256" key="1">
    <source>
        <dbReference type="ARBA" id="ARBA00023015"/>
    </source>
</evidence>
<keyword evidence="2 4" id="KW-0238">DNA-binding</keyword>
<evidence type="ECO:0000256" key="5">
    <source>
        <dbReference type="SAM" id="Coils"/>
    </source>
</evidence>
<reference evidence="7 8" key="1">
    <citation type="submission" date="2018-08" db="EMBL/GenBank/DDBJ databases">
        <title>Genomic Encyclopedia of Type Strains, Phase III (KMG-III): the genomes of soil and plant-associated and newly described type strains.</title>
        <authorList>
            <person name="Whitman W."/>
        </authorList>
    </citation>
    <scope>NUCLEOTIDE SEQUENCE [LARGE SCALE GENOMIC DNA]</scope>
    <source>
        <strain evidence="7 8">CECT 7375</strain>
    </source>
</reference>
<gene>
    <name evidence="7" type="ORF">DFP81_101204</name>
</gene>
<comment type="caution">
    <text evidence="7">The sequence shown here is derived from an EMBL/GenBank/DDBJ whole genome shotgun (WGS) entry which is preliminary data.</text>
</comment>
<dbReference type="PROSITE" id="PS50977">
    <property type="entry name" value="HTH_TETR_2"/>
    <property type="match status" value="1"/>
</dbReference>
<feature type="domain" description="HTH tetR-type" evidence="6">
    <location>
        <begin position="6"/>
        <end position="66"/>
    </location>
</feature>
<dbReference type="RefSeq" id="WP_115895895.1">
    <property type="nucleotide sequence ID" value="NZ_QUNG01000001.1"/>
</dbReference>
<feature type="coiled-coil region" evidence="5">
    <location>
        <begin position="110"/>
        <end position="148"/>
    </location>
</feature>
<dbReference type="Proteomes" id="UP000256542">
    <property type="component" value="Unassembled WGS sequence"/>
</dbReference>